<reference evidence="3 4" key="1">
    <citation type="submission" date="2017-05" db="EMBL/GenBank/DDBJ databases">
        <title>Draft genome sequence of Elsinoe australis.</title>
        <authorList>
            <person name="Cheng Q."/>
        </authorList>
    </citation>
    <scope>NUCLEOTIDE SEQUENCE [LARGE SCALE GENOMIC DNA]</scope>
    <source>
        <strain evidence="3 4">NL1</strain>
    </source>
</reference>
<keyword evidence="2" id="KW-0472">Membrane</keyword>
<dbReference type="OrthoDB" id="5342507at2759"/>
<accession>A0A2P8AIX7</accession>
<feature type="region of interest" description="Disordered" evidence="1">
    <location>
        <begin position="257"/>
        <end position="294"/>
    </location>
</feature>
<name>A0A2P8AIX7_9PEZI</name>
<dbReference type="STRING" id="40998.A0A2P8AIX7"/>
<proteinExistence type="predicted"/>
<evidence type="ECO:0000313" key="3">
    <source>
        <dbReference type="EMBL" id="PSK60397.1"/>
    </source>
</evidence>
<feature type="compositionally biased region" description="Basic and acidic residues" evidence="1">
    <location>
        <begin position="257"/>
        <end position="271"/>
    </location>
</feature>
<keyword evidence="2" id="KW-1133">Transmembrane helix</keyword>
<evidence type="ECO:0000313" key="4">
    <source>
        <dbReference type="Proteomes" id="UP000243723"/>
    </source>
</evidence>
<feature type="transmembrane region" description="Helical" evidence="2">
    <location>
        <begin position="78"/>
        <end position="100"/>
    </location>
</feature>
<evidence type="ECO:0000256" key="1">
    <source>
        <dbReference type="SAM" id="MobiDB-lite"/>
    </source>
</evidence>
<protein>
    <recommendedName>
        <fullName evidence="5">MARVEL domain-containing protein</fullName>
    </recommendedName>
</protein>
<organism evidence="3 4">
    <name type="scientific">Elsinoe australis</name>
    <dbReference type="NCBI Taxonomy" id="40998"/>
    <lineage>
        <taxon>Eukaryota</taxon>
        <taxon>Fungi</taxon>
        <taxon>Dikarya</taxon>
        <taxon>Ascomycota</taxon>
        <taxon>Pezizomycotina</taxon>
        <taxon>Dothideomycetes</taxon>
        <taxon>Dothideomycetidae</taxon>
        <taxon>Myriangiales</taxon>
        <taxon>Elsinoaceae</taxon>
        <taxon>Elsinoe</taxon>
    </lineage>
</organism>
<gene>
    <name evidence="3" type="ORF">B9Z65_547</name>
</gene>
<evidence type="ECO:0008006" key="5">
    <source>
        <dbReference type="Google" id="ProtNLM"/>
    </source>
</evidence>
<evidence type="ECO:0000256" key="2">
    <source>
        <dbReference type="SAM" id="Phobius"/>
    </source>
</evidence>
<sequence length="294" mass="30668">MGLIGGGFLRLFQTLLFALAFGCSAIIIGVYSYFLAVLSDRNQTLSRNLLAIEGISGIAVVYTIFGVVLTCCLGGISFFGFLAIILDIAFAAAFIAIAVLTRDGASSCSGNVNTPIGNGAADSNSGFGSGGIGTGADQNVTYSTSLGTACRLNQAAFAVSIAGVFLFLALAFMQVFLVRHHKKEKRFGPSPDNNYTSGTGRRWPWQRKKNAAAVGAGAGAYGARDTEMGGVDTRPSHDTAYTGSTMAAPPQTGYAKDAEPVGHGHSAHDRYYTQPEGTGVNPYGYNNAAPARNF</sequence>
<dbReference type="EMBL" id="NHZQ01000003">
    <property type="protein sequence ID" value="PSK60397.1"/>
    <property type="molecule type" value="Genomic_DNA"/>
</dbReference>
<dbReference type="Proteomes" id="UP000243723">
    <property type="component" value="Unassembled WGS sequence"/>
</dbReference>
<keyword evidence="2" id="KW-0812">Transmembrane</keyword>
<feature type="transmembrane region" description="Helical" evidence="2">
    <location>
        <begin position="155"/>
        <end position="178"/>
    </location>
</feature>
<feature type="transmembrane region" description="Helical" evidence="2">
    <location>
        <begin position="12"/>
        <end position="34"/>
    </location>
</feature>
<comment type="caution">
    <text evidence="3">The sequence shown here is derived from an EMBL/GenBank/DDBJ whole genome shotgun (WGS) entry which is preliminary data.</text>
</comment>
<keyword evidence="4" id="KW-1185">Reference proteome</keyword>
<feature type="transmembrane region" description="Helical" evidence="2">
    <location>
        <begin position="54"/>
        <end position="73"/>
    </location>
</feature>
<dbReference type="AlphaFoldDB" id="A0A2P8AIX7"/>